<dbReference type="PROSITE" id="PS50110">
    <property type="entry name" value="RESPONSE_REGULATORY"/>
    <property type="match status" value="1"/>
</dbReference>
<comment type="function">
    <text evidence="2">May play the central regulatory role in sporulation. It may be an element of the effector pathway responsible for the activation of sporulation genes in response to nutritional stress. Spo0A may act in concert with spo0H (a sigma factor) to control the expression of some genes that are critical to the sporulation process.</text>
</comment>
<protein>
    <recommendedName>
        <fullName evidence="1">Stage 0 sporulation protein A homolog</fullName>
    </recommendedName>
</protein>
<name>A0AB74VH66_CLOBE</name>
<accession>A0AB74VH66</accession>
<dbReference type="PANTHER" id="PTHR37299">
    <property type="entry name" value="TRANSCRIPTIONAL REGULATOR-RELATED"/>
    <property type="match status" value="1"/>
</dbReference>
<reference evidence="5" key="1">
    <citation type="submission" date="2021-04" db="EMBL/GenBank/DDBJ databases">
        <title>Complete genome sequence of the type strain Clostridium beijerinckii NRRL B-598.</title>
        <authorList>
            <person name="Sedlar K."/>
            <person name="Branska B."/>
            <person name="Bezdicek M."/>
            <person name="Nykrynova M."/>
            <person name="Lengerova M."/>
            <person name="Skutkova H."/>
            <person name="Patakova P."/>
        </authorList>
    </citation>
    <scope>NUCLEOTIDE SEQUENCE</scope>
    <source>
        <strain evidence="5">DSM 791</strain>
    </source>
</reference>
<dbReference type="InterPro" id="IPR011006">
    <property type="entry name" value="CheY-like_superfamily"/>
</dbReference>
<feature type="modified residue" description="4-aspartylphosphate" evidence="3">
    <location>
        <position position="54"/>
    </location>
</feature>
<dbReference type="GeneID" id="66343162"/>
<keyword evidence="6" id="KW-1185">Reference proteome</keyword>
<feature type="domain" description="Response regulatory" evidence="4">
    <location>
        <begin position="3"/>
        <end position="120"/>
    </location>
</feature>
<dbReference type="Pfam" id="PF00072">
    <property type="entry name" value="Response_reg"/>
    <property type="match status" value="1"/>
</dbReference>
<evidence type="ECO:0000259" key="4">
    <source>
        <dbReference type="PROSITE" id="PS50110"/>
    </source>
</evidence>
<evidence type="ECO:0000256" key="3">
    <source>
        <dbReference type="PROSITE-ProRule" id="PRU00169"/>
    </source>
</evidence>
<evidence type="ECO:0000313" key="6">
    <source>
        <dbReference type="Proteomes" id="UP000679373"/>
    </source>
</evidence>
<dbReference type="InterPro" id="IPR001789">
    <property type="entry name" value="Sig_transdc_resp-reg_receiver"/>
</dbReference>
<evidence type="ECO:0000313" key="5">
    <source>
        <dbReference type="EMBL" id="QUN35559.1"/>
    </source>
</evidence>
<dbReference type="PANTHER" id="PTHR37299:SF1">
    <property type="entry name" value="STAGE 0 SPORULATION PROTEIN A HOMOLOG"/>
    <property type="match status" value="1"/>
</dbReference>
<dbReference type="RefSeq" id="WP_077869876.1">
    <property type="nucleotide sequence ID" value="NZ_BKAK01000032.1"/>
</dbReference>
<dbReference type="SMART" id="SM00448">
    <property type="entry name" value="REC"/>
    <property type="match status" value="1"/>
</dbReference>
<dbReference type="GO" id="GO:0000156">
    <property type="term" value="F:phosphorelay response regulator activity"/>
    <property type="evidence" value="ECO:0007669"/>
    <property type="project" value="InterPro"/>
</dbReference>
<dbReference type="AlphaFoldDB" id="A0AB74VH66"/>
<evidence type="ECO:0000256" key="2">
    <source>
        <dbReference type="ARBA" id="ARBA00024867"/>
    </source>
</evidence>
<keyword evidence="3" id="KW-0597">Phosphoprotein</keyword>
<dbReference type="Gene3D" id="2.40.50.1020">
    <property type="entry name" value="LytTr DNA-binding domain"/>
    <property type="match status" value="1"/>
</dbReference>
<dbReference type="EMBL" id="CP073653">
    <property type="protein sequence ID" value="QUN35559.1"/>
    <property type="molecule type" value="Genomic_DNA"/>
</dbReference>
<dbReference type="InterPro" id="IPR007492">
    <property type="entry name" value="LytTR_DNA-bd_dom"/>
</dbReference>
<dbReference type="Proteomes" id="UP000679373">
    <property type="component" value="Chromosome"/>
</dbReference>
<organism evidence="5 6">
    <name type="scientific">Clostridium beijerinckii</name>
    <name type="common">Clostridium MP</name>
    <dbReference type="NCBI Taxonomy" id="1520"/>
    <lineage>
        <taxon>Bacteria</taxon>
        <taxon>Bacillati</taxon>
        <taxon>Bacillota</taxon>
        <taxon>Clostridia</taxon>
        <taxon>Eubacteriales</taxon>
        <taxon>Clostridiaceae</taxon>
        <taxon>Clostridium</taxon>
    </lineage>
</organism>
<dbReference type="SMART" id="SM00850">
    <property type="entry name" value="LytTR"/>
    <property type="match status" value="1"/>
</dbReference>
<dbReference type="GO" id="GO:0003677">
    <property type="term" value="F:DNA binding"/>
    <property type="evidence" value="ECO:0007669"/>
    <property type="project" value="InterPro"/>
</dbReference>
<gene>
    <name evidence="5" type="ORF">KEC93_01525</name>
</gene>
<dbReference type="InterPro" id="IPR046947">
    <property type="entry name" value="LytR-like"/>
</dbReference>
<dbReference type="Gene3D" id="3.40.50.2300">
    <property type="match status" value="1"/>
</dbReference>
<dbReference type="Pfam" id="PF04397">
    <property type="entry name" value="LytTR"/>
    <property type="match status" value="1"/>
</dbReference>
<proteinExistence type="predicted"/>
<sequence>MYSVILVEDDSTQRGILKTMINSIDESIKIYEADSESVALEIIKNSDINMFFIDIGLKESSGLDLAMDIRGIPKYEFREIVFLTTHVEYMLQAFKQTHCYDYILKPYSKDDVQSMLNKLIGKDINNLSNEIGDLSRELVIRIRTGVFIRVKIHDILFIEVKGRDCEVNTISQVYTYSNISLKKILGLIDCEHIVQSHKSFAVNKNYIFKVERLDSRLSTIYFSKHSKTALLGYKFKNNIISEFKQVGRYYVK</sequence>
<dbReference type="SUPFAM" id="SSF52172">
    <property type="entry name" value="CheY-like"/>
    <property type="match status" value="1"/>
</dbReference>
<evidence type="ECO:0000256" key="1">
    <source>
        <dbReference type="ARBA" id="ARBA00018672"/>
    </source>
</evidence>